<gene>
    <name evidence="4" type="ORF">HNR61_000282</name>
</gene>
<name>A0A7W3LIH2_ACTNM</name>
<reference evidence="4 5" key="1">
    <citation type="submission" date="2020-08" db="EMBL/GenBank/DDBJ databases">
        <title>Genomic Encyclopedia of Type Strains, Phase IV (KMG-IV): sequencing the most valuable type-strain genomes for metagenomic binning, comparative biology and taxonomic classification.</title>
        <authorList>
            <person name="Goeker M."/>
        </authorList>
    </citation>
    <scope>NUCLEOTIDE SEQUENCE [LARGE SCALE GENOMIC DNA]</scope>
    <source>
        <strain evidence="4 5">DSM 44197</strain>
    </source>
</reference>
<evidence type="ECO:0000256" key="1">
    <source>
        <dbReference type="SAM" id="MobiDB-lite"/>
    </source>
</evidence>
<keyword evidence="2" id="KW-0472">Membrane</keyword>
<dbReference type="AlphaFoldDB" id="A0A7W3LIH2"/>
<proteinExistence type="predicted"/>
<keyword evidence="2" id="KW-1133">Transmembrane helix</keyword>
<dbReference type="InterPro" id="IPR025235">
    <property type="entry name" value="DUF4178"/>
</dbReference>
<accession>A0A7W3LIH2</accession>
<dbReference type="RefSeq" id="WP_182841288.1">
    <property type="nucleotide sequence ID" value="NZ_BAAALP010000015.1"/>
</dbReference>
<organism evidence="4 5">
    <name type="scientific">Actinomadura namibiensis</name>
    <dbReference type="NCBI Taxonomy" id="182080"/>
    <lineage>
        <taxon>Bacteria</taxon>
        <taxon>Bacillati</taxon>
        <taxon>Actinomycetota</taxon>
        <taxon>Actinomycetes</taxon>
        <taxon>Streptosporangiales</taxon>
        <taxon>Thermomonosporaceae</taxon>
        <taxon>Actinomadura</taxon>
    </lineage>
</organism>
<protein>
    <recommendedName>
        <fullName evidence="3">DUF4178 domain-containing protein</fullName>
    </recommendedName>
</protein>
<keyword evidence="5" id="KW-1185">Reference proteome</keyword>
<dbReference type="Pfam" id="PF13785">
    <property type="entry name" value="DUF4178"/>
    <property type="match status" value="1"/>
</dbReference>
<sequence length="205" mass="22254">MTETVIALLLALILAALAVIIVIMLRRRSTPQPAPPGPAAAPRDPFAAEDLPGGDPRAVKAGDMIEYLGERYFVRGSLRMREGGFTWAEHLLDRDGAEGGKVWISVEEDPDLEVVWWTERELGDLKPDAKLLEVDGVSYRRDEHGTATYQSEGTTGVGVQGQVEYVDYEGPGGRYLSFERYGGGTWELGVGEAVPAGTMTIYPGS</sequence>
<comment type="caution">
    <text evidence="4">The sequence shown here is derived from an EMBL/GenBank/DDBJ whole genome shotgun (WGS) entry which is preliminary data.</text>
</comment>
<evidence type="ECO:0000259" key="3">
    <source>
        <dbReference type="Pfam" id="PF13785"/>
    </source>
</evidence>
<feature type="domain" description="DUF4178" evidence="3">
    <location>
        <begin position="60"/>
        <end position="195"/>
    </location>
</feature>
<dbReference type="Proteomes" id="UP000572680">
    <property type="component" value="Unassembled WGS sequence"/>
</dbReference>
<keyword evidence="2" id="KW-0812">Transmembrane</keyword>
<dbReference type="EMBL" id="JACJIA010000001">
    <property type="protein sequence ID" value="MBA8948684.1"/>
    <property type="molecule type" value="Genomic_DNA"/>
</dbReference>
<evidence type="ECO:0000313" key="5">
    <source>
        <dbReference type="Proteomes" id="UP000572680"/>
    </source>
</evidence>
<feature type="region of interest" description="Disordered" evidence="1">
    <location>
        <begin position="30"/>
        <end position="57"/>
    </location>
</feature>
<evidence type="ECO:0000313" key="4">
    <source>
        <dbReference type="EMBL" id="MBA8948684.1"/>
    </source>
</evidence>
<feature type="transmembrane region" description="Helical" evidence="2">
    <location>
        <begin position="6"/>
        <end position="25"/>
    </location>
</feature>
<evidence type="ECO:0000256" key="2">
    <source>
        <dbReference type="SAM" id="Phobius"/>
    </source>
</evidence>